<dbReference type="SUPFAM" id="SSF47384">
    <property type="entry name" value="Homodimeric domain of signal transducing histidine kinase"/>
    <property type="match status" value="1"/>
</dbReference>
<protein>
    <recommendedName>
        <fullName evidence="3">histidine kinase</fullName>
        <ecNumber evidence="3">2.7.13.3</ecNumber>
    </recommendedName>
</protein>
<dbReference type="PROSITE" id="PS50109">
    <property type="entry name" value="HIS_KIN"/>
    <property type="match status" value="1"/>
</dbReference>
<keyword evidence="10" id="KW-0812">Transmembrane</keyword>
<keyword evidence="7" id="KW-0547">Nucleotide-binding</keyword>
<dbReference type="InterPro" id="IPR003661">
    <property type="entry name" value="HisK_dim/P_dom"/>
</dbReference>
<evidence type="ECO:0000256" key="2">
    <source>
        <dbReference type="ARBA" id="ARBA00004651"/>
    </source>
</evidence>
<dbReference type="Gene3D" id="1.10.287.130">
    <property type="match status" value="1"/>
</dbReference>
<dbReference type="PANTHER" id="PTHR44936">
    <property type="entry name" value="SENSOR PROTEIN CREC"/>
    <property type="match status" value="1"/>
</dbReference>
<dbReference type="RefSeq" id="WP_161038224.1">
    <property type="nucleotide sequence ID" value="NZ_WWCM01000003.1"/>
</dbReference>
<organism evidence="13 14">
    <name type="scientific">Duganella qianjiadongensis</name>
    <dbReference type="NCBI Taxonomy" id="2692176"/>
    <lineage>
        <taxon>Bacteria</taxon>
        <taxon>Pseudomonadati</taxon>
        <taxon>Pseudomonadota</taxon>
        <taxon>Betaproteobacteria</taxon>
        <taxon>Burkholderiales</taxon>
        <taxon>Oxalobacteraceae</taxon>
        <taxon>Telluria group</taxon>
        <taxon>Duganella</taxon>
    </lineage>
</organism>
<accession>A0ABW9VH31</accession>
<dbReference type="SUPFAM" id="SSF55874">
    <property type="entry name" value="ATPase domain of HSP90 chaperone/DNA topoisomerase II/histidine kinase"/>
    <property type="match status" value="1"/>
</dbReference>
<evidence type="ECO:0000256" key="10">
    <source>
        <dbReference type="SAM" id="Phobius"/>
    </source>
</evidence>
<dbReference type="PRINTS" id="PR00344">
    <property type="entry name" value="BCTRLSENSOR"/>
</dbReference>
<dbReference type="InterPro" id="IPR036097">
    <property type="entry name" value="HisK_dim/P_sf"/>
</dbReference>
<dbReference type="SMART" id="SM00304">
    <property type="entry name" value="HAMP"/>
    <property type="match status" value="1"/>
</dbReference>
<keyword evidence="8" id="KW-0418">Kinase</keyword>
<dbReference type="InterPro" id="IPR003660">
    <property type="entry name" value="HAMP_dom"/>
</dbReference>
<dbReference type="SMART" id="SM00387">
    <property type="entry name" value="HATPase_c"/>
    <property type="match status" value="1"/>
</dbReference>
<keyword evidence="6" id="KW-0808">Transferase</keyword>
<dbReference type="CDD" id="cd00082">
    <property type="entry name" value="HisKA"/>
    <property type="match status" value="1"/>
</dbReference>
<dbReference type="PROSITE" id="PS50885">
    <property type="entry name" value="HAMP"/>
    <property type="match status" value="1"/>
</dbReference>
<proteinExistence type="predicted"/>
<feature type="domain" description="Histidine kinase" evidence="11">
    <location>
        <begin position="226"/>
        <end position="435"/>
    </location>
</feature>
<dbReference type="InterPro" id="IPR050980">
    <property type="entry name" value="2C_sensor_his_kinase"/>
</dbReference>
<comment type="subcellular location">
    <subcellularLocation>
        <location evidence="2">Cell membrane</location>
        <topology evidence="2">Multi-pass membrane protein</topology>
    </subcellularLocation>
</comment>
<evidence type="ECO:0000256" key="1">
    <source>
        <dbReference type="ARBA" id="ARBA00000085"/>
    </source>
</evidence>
<dbReference type="SMART" id="SM00388">
    <property type="entry name" value="HisKA"/>
    <property type="match status" value="1"/>
</dbReference>
<evidence type="ECO:0000256" key="8">
    <source>
        <dbReference type="ARBA" id="ARBA00022777"/>
    </source>
</evidence>
<dbReference type="Gene3D" id="3.30.565.10">
    <property type="entry name" value="Histidine kinase-like ATPase, C-terminal domain"/>
    <property type="match status" value="1"/>
</dbReference>
<name>A0ABW9VH31_9BURK</name>
<dbReference type="Pfam" id="PF00512">
    <property type="entry name" value="HisKA"/>
    <property type="match status" value="1"/>
</dbReference>
<gene>
    <name evidence="13" type="ORF">GTP27_05690</name>
</gene>
<keyword evidence="10" id="KW-0472">Membrane</keyword>
<keyword evidence="10" id="KW-1133">Transmembrane helix</keyword>
<evidence type="ECO:0000256" key="6">
    <source>
        <dbReference type="ARBA" id="ARBA00022679"/>
    </source>
</evidence>
<comment type="catalytic activity">
    <reaction evidence="1">
        <text>ATP + protein L-histidine = ADP + protein N-phospho-L-histidine.</text>
        <dbReference type="EC" id="2.7.13.3"/>
    </reaction>
</comment>
<comment type="caution">
    <text evidence="13">The sequence shown here is derived from an EMBL/GenBank/DDBJ whole genome shotgun (WGS) entry which is preliminary data.</text>
</comment>
<keyword evidence="5" id="KW-0597">Phosphoprotein</keyword>
<dbReference type="InterPro" id="IPR005467">
    <property type="entry name" value="His_kinase_dom"/>
</dbReference>
<evidence type="ECO:0000256" key="5">
    <source>
        <dbReference type="ARBA" id="ARBA00022553"/>
    </source>
</evidence>
<dbReference type="Proteomes" id="UP000478090">
    <property type="component" value="Unassembled WGS sequence"/>
</dbReference>
<reference evidence="13 14" key="1">
    <citation type="submission" date="2019-12" db="EMBL/GenBank/DDBJ databases">
        <title>Novel species isolated from a subtropical stream in China.</title>
        <authorList>
            <person name="Lu H."/>
        </authorList>
    </citation>
    <scope>NUCLEOTIDE SEQUENCE [LARGE SCALE GENOMIC DNA]</scope>
    <source>
        <strain evidence="13 14">CY13W</strain>
    </source>
</reference>
<evidence type="ECO:0000256" key="4">
    <source>
        <dbReference type="ARBA" id="ARBA00022475"/>
    </source>
</evidence>
<feature type="transmembrane region" description="Helical" evidence="10">
    <location>
        <begin position="147"/>
        <end position="165"/>
    </location>
</feature>
<dbReference type="EC" id="2.7.13.3" evidence="3"/>
<dbReference type="Pfam" id="PF02518">
    <property type="entry name" value="HATPase_c"/>
    <property type="match status" value="1"/>
</dbReference>
<dbReference type="Pfam" id="PF00672">
    <property type="entry name" value="HAMP"/>
    <property type="match status" value="1"/>
</dbReference>
<evidence type="ECO:0000259" key="11">
    <source>
        <dbReference type="PROSITE" id="PS50109"/>
    </source>
</evidence>
<evidence type="ECO:0000259" key="12">
    <source>
        <dbReference type="PROSITE" id="PS50885"/>
    </source>
</evidence>
<evidence type="ECO:0000313" key="14">
    <source>
        <dbReference type="Proteomes" id="UP000478090"/>
    </source>
</evidence>
<dbReference type="InterPro" id="IPR004358">
    <property type="entry name" value="Sig_transdc_His_kin-like_C"/>
</dbReference>
<dbReference type="InterPro" id="IPR003594">
    <property type="entry name" value="HATPase_dom"/>
</dbReference>
<evidence type="ECO:0000313" key="13">
    <source>
        <dbReference type="EMBL" id="MYM38816.1"/>
    </source>
</evidence>
<feature type="domain" description="HAMP" evidence="12">
    <location>
        <begin position="166"/>
        <end position="218"/>
    </location>
</feature>
<sequence length="442" mass="48828">MNRLFWRFAALVLLAITLATGAIYITFSLLFGDPLEEMARRQAAGQIFLLEQYIDQAGADEWLPRLNKVREVSAASFELEPLAALLPRLSARQRQQLLDGDIIIDAGGKGFYRRVDRDGNRYIGSEAELIHASHLPINIAQALGMEAIRFALIALFLLLPIGWWTQRHWRGLLSLSRMTDAFGQGDLAARACGHLPSSIAPLAERFNQMADRISELLEARRDLLRSVSHELRTPIARMEFSLELLRDQPGTELPGVQRRLQAMDEDVEELKTLVNELLTLTQLDHPSALPAQLLALAPLLESCTPPPATARYSRTLTADLGEIHGQGRLLARAIHNLLGNAAKYAHAEFALSAFRDGERIYIHVDDDGPGVPASARARVFEPFVRLEREQDHASNGFGLGLAICAKAIQLHGGSVTISDSPLGGARFSIVLESALNTTDRRH</sequence>
<dbReference type="PANTHER" id="PTHR44936:SF10">
    <property type="entry name" value="SENSOR PROTEIN RSTB"/>
    <property type="match status" value="1"/>
</dbReference>
<feature type="transmembrane region" description="Helical" evidence="10">
    <location>
        <begin position="6"/>
        <end position="31"/>
    </location>
</feature>
<keyword evidence="14" id="KW-1185">Reference proteome</keyword>
<evidence type="ECO:0000256" key="9">
    <source>
        <dbReference type="ARBA" id="ARBA00022840"/>
    </source>
</evidence>
<evidence type="ECO:0000256" key="7">
    <source>
        <dbReference type="ARBA" id="ARBA00022741"/>
    </source>
</evidence>
<dbReference type="CDD" id="cd06225">
    <property type="entry name" value="HAMP"/>
    <property type="match status" value="1"/>
</dbReference>
<evidence type="ECO:0000256" key="3">
    <source>
        <dbReference type="ARBA" id="ARBA00012438"/>
    </source>
</evidence>
<dbReference type="InterPro" id="IPR036890">
    <property type="entry name" value="HATPase_C_sf"/>
</dbReference>
<dbReference type="EMBL" id="WWCM01000003">
    <property type="protein sequence ID" value="MYM38816.1"/>
    <property type="molecule type" value="Genomic_DNA"/>
</dbReference>
<keyword evidence="9" id="KW-0067">ATP-binding</keyword>
<keyword evidence="4" id="KW-1003">Cell membrane</keyword>